<feature type="compositionally biased region" description="Acidic residues" evidence="1">
    <location>
        <begin position="588"/>
        <end position="601"/>
    </location>
</feature>
<evidence type="ECO:0000259" key="2">
    <source>
        <dbReference type="Pfam" id="PF01841"/>
    </source>
</evidence>
<evidence type="ECO:0000313" key="4">
    <source>
        <dbReference type="Proteomes" id="UP000218615"/>
    </source>
</evidence>
<gene>
    <name evidence="3" type="ORF">MNV_180036</name>
</gene>
<dbReference type="Proteomes" id="UP000218615">
    <property type="component" value="Unassembled WGS sequence"/>
</dbReference>
<dbReference type="AlphaFoldDB" id="A0A284VMC2"/>
<dbReference type="Pfam" id="PF01841">
    <property type="entry name" value="Transglut_core"/>
    <property type="match status" value="1"/>
</dbReference>
<dbReference type="RefSeq" id="WP_096204745.1">
    <property type="nucleotide sequence ID" value="NZ_FZMP01000090.1"/>
</dbReference>
<proteinExistence type="predicted"/>
<sequence length="728" mass="81125">MTKLRRIVLNGLDTSEKLRVIGKYARLLIEYGKRDPQVRELAVRTASNCRGKDALCEVKSLHAYVRDNIRYIKDIANVERFATPQRTLFLEKAGDCDDSSIALSALLESIGYETRLVLVDPQLTGKFSHVIAQVLLDDEWHWMETTRKVPFDWRPPFTISYVVDKNSAGDEVMKELDDLFNMGSSSLGETGRGRSQGRGRKIGWNKDWNTKTRTGKISAELMNRKKQMRDLVLNRVRSGQISRDQATTAIRRLGEVNDLGELEELGWSLPKLSIPKISIPKISLPVWRPPPPPPKPVSTPPKTAPVINRIVSAATQARNIVTAVQKKAIQTVSAPTKPLLSAIAKKADQTRTTLVKKAQTALATQQKITEQKKADAKNILQNKWNTVQDLIKKGGITAQQAKQVQEKLRQQATTAAEKLKADHQQKNALILAQEAKKEKEIAAKQVELVKTVSKEPIEKVTSEYDPYRGNWVRSEEGDIIRPGGERGYWSKEPPRPEFRLERRLKLAKEKQESQPSEPAAPQTAPEPVYTEPAPSYIEPASQFTPEPEQPSFWEPEPAPEPEPQPEPDPQAETYSEPAPEQESVTEPASEEFYQEYSEEGGDGSLDFEMGGLGSAGLGIWELGATATKKKKKKVSKTTAKPVSKVKKTVIKPSVLLKAKPGETQAQKNLRLKQNTAILRAKSQTTKRQVAEKEGTWQDKLIKAGAILGGLAIGGWIVKDVIIAKVTKR</sequence>
<accession>A0A284VMC2</accession>
<feature type="domain" description="Transglutaminase-like" evidence="2">
    <location>
        <begin position="51"/>
        <end position="141"/>
    </location>
</feature>
<evidence type="ECO:0000256" key="1">
    <source>
        <dbReference type="SAM" id="MobiDB-lite"/>
    </source>
</evidence>
<dbReference type="InterPro" id="IPR002931">
    <property type="entry name" value="Transglutaminase-like"/>
</dbReference>
<dbReference type="InterPro" id="IPR038765">
    <property type="entry name" value="Papain-like_cys_pep_sf"/>
</dbReference>
<feature type="region of interest" description="Disordered" evidence="1">
    <location>
        <begin position="187"/>
        <end position="207"/>
    </location>
</feature>
<feature type="compositionally biased region" description="Basic and acidic residues" evidence="1">
    <location>
        <begin position="488"/>
        <end position="512"/>
    </location>
</feature>
<organism evidence="3 4">
    <name type="scientific">Candidatus Methanoperedens nitratireducens</name>
    <dbReference type="NCBI Taxonomy" id="1392998"/>
    <lineage>
        <taxon>Archaea</taxon>
        <taxon>Methanobacteriati</taxon>
        <taxon>Methanobacteriota</taxon>
        <taxon>Stenosarchaea group</taxon>
        <taxon>Methanomicrobia</taxon>
        <taxon>Methanosarcinales</taxon>
        <taxon>ANME-2 cluster</taxon>
        <taxon>Candidatus Methanoperedentaceae</taxon>
        <taxon>Candidatus Methanoperedens</taxon>
    </lineage>
</organism>
<feature type="region of interest" description="Disordered" evidence="1">
    <location>
        <begin position="477"/>
        <end position="609"/>
    </location>
</feature>
<evidence type="ECO:0000313" key="3">
    <source>
        <dbReference type="EMBL" id="SNQ60404.1"/>
    </source>
</evidence>
<dbReference type="Gene3D" id="3.10.620.30">
    <property type="match status" value="1"/>
</dbReference>
<protein>
    <recommendedName>
        <fullName evidence="2">Transglutaminase-like domain-containing protein</fullName>
    </recommendedName>
</protein>
<dbReference type="SUPFAM" id="SSF54001">
    <property type="entry name" value="Cysteine proteinases"/>
    <property type="match status" value="1"/>
</dbReference>
<keyword evidence="4" id="KW-1185">Reference proteome</keyword>
<reference evidence="4" key="1">
    <citation type="submission" date="2017-06" db="EMBL/GenBank/DDBJ databases">
        <authorList>
            <person name="Cremers G."/>
        </authorList>
    </citation>
    <scope>NUCLEOTIDE SEQUENCE [LARGE SCALE GENOMIC DNA]</scope>
</reference>
<dbReference type="EMBL" id="FZMP01000090">
    <property type="protein sequence ID" value="SNQ60404.1"/>
    <property type="molecule type" value="Genomic_DNA"/>
</dbReference>
<name>A0A284VMC2_9EURY</name>